<organism evidence="2 3">
    <name type="scientific">Eiseniibacteriota bacterium</name>
    <dbReference type="NCBI Taxonomy" id="2212470"/>
    <lineage>
        <taxon>Bacteria</taxon>
        <taxon>Candidatus Eiseniibacteriota</taxon>
    </lineage>
</organism>
<comment type="caution">
    <text evidence="2">The sequence shown here is derived from an EMBL/GenBank/DDBJ whole genome shotgun (WGS) entry which is preliminary data.</text>
</comment>
<dbReference type="InterPro" id="IPR011990">
    <property type="entry name" value="TPR-like_helical_dom_sf"/>
</dbReference>
<evidence type="ECO:0000313" key="3">
    <source>
        <dbReference type="Proteomes" id="UP000697710"/>
    </source>
</evidence>
<name>A0A956M2G4_UNCEI</name>
<sequence>MEGLRRIAPWILLPLLWGCADSSLSVRYQAEKDLWRARRMGVRIQSQPDAAGPLVDKAIAAYTKILDDYPPSRIDDPNEATQVGTIRAAAALGLARLELSTRQDWRAATNVLMENRLAARDNLDATVRIHAELLRILQRAGSADTLVLVLEQMLDSVPPADADGNPVSLVLDAPMQIVDIEEGMGHAQEAAARLELAQVYFDQVLHDHAGQPVAVAARLHQANILVKQARYREADAALTEATEMPKAGLYVPGILLTQATVRQQGLDDPAGAVELLRRLQRDYPDDPRAPGALLQIGIAYQSEGKSDSALVAFDRVEKIYPSKVDIVSQAQLLAANVIDTQGRWDEAL</sequence>
<dbReference type="PROSITE" id="PS50005">
    <property type="entry name" value="TPR"/>
    <property type="match status" value="1"/>
</dbReference>
<feature type="non-terminal residue" evidence="2">
    <location>
        <position position="348"/>
    </location>
</feature>
<feature type="repeat" description="TPR" evidence="1">
    <location>
        <begin position="290"/>
        <end position="323"/>
    </location>
</feature>
<dbReference type="Gene3D" id="1.25.40.10">
    <property type="entry name" value="Tetratricopeptide repeat domain"/>
    <property type="match status" value="1"/>
</dbReference>
<dbReference type="InterPro" id="IPR019734">
    <property type="entry name" value="TPR_rpt"/>
</dbReference>
<keyword evidence="1" id="KW-0802">TPR repeat</keyword>
<accession>A0A956M2G4</accession>
<proteinExistence type="predicted"/>
<dbReference type="SUPFAM" id="SSF48452">
    <property type="entry name" value="TPR-like"/>
    <property type="match status" value="1"/>
</dbReference>
<dbReference type="Pfam" id="PF13174">
    <property type="entry name" value="TPR_6"/>
    <property type="match status" value="2"/>
</dbReference>
<reference evidence="2" key="2">
    <citation type="journal article" date="2021" name="Microbiome">
        <title>Successional dynamics and alternative stable states in a saline activated sludge microbial community over 9 years.</title>
        <authorList>
            <person name="Wang Y."/>
            <person name="Ye J."/>
            <person name="Ju F."/>
            <person name="Liu L."/>
            <person name="Boyd J.A."/>
            <person name="Deng Y."/>
            <person name="Parks D.H."/>
            <person name="Jiang X."/>
            <person name="Yin X."/>
            <person name="Woodcroft B.J."/>
            <person name="Tyson G.W."/>
            <person name="Hugenholtz P."/>
            <person name="Polz M.F."/>
            <person name="Zhang T."/>
        </authorList>
    </citation>
    <scope>NUCLEOTIDE SEQUENCE</scope>
    <source>
        <strain evidence="2">HKST-UBA01</strain>
    </source>
</reference>
<evidence type="ECO:0000256" key="1">
    <source>
        <dbReference type="PROSITE-ProRule" id="PRU00339"/>
    </source>
</evidence>
<reference evidence="2" key="1">
    <citation type="submission" date="2020-04" db="EMBL/GenBank/DDBJ databases">
        <authorList>
            <person name="Zhang T."/>
        </authorList>
    </citation>
    <scope>NUCLEOTIDE SEQUENCE</scope>
    <source>
        <strain evidence="2">HKST-UBA01</strain>
    </source>
</reference>
<dbReference type="AlphaFoldDB" id="A0A956M2G4"/>
<dbReference type="Proteomes" id="UP000697710">
    <property type="component" value="Unassembled WGS sequence"/>
</dbReference>
<dbReference type="EMBL" id="JAGQHR010000933">
    <property type="protein sequence ID" value="MCA9729994.1"/>
    <property type="molecule type" value="Genomic_DNA"/>
</dbReference>
<protein>
    <submittedName>
        <fullName evidence="2">Tetratricopeptide repeat protein</fullName>
    </submittedName>
</protein>
<gene>
    <name evidence="2" type="ORF">KC729_20080</name>
</gene>
<evidence type="ECO:0000313" key="2">
    <source>
        <dbReference type="EMBL" id="MCA9729994.1"/>
    </source>
</evidence>